<evidence type="ECO:0000256" key="2">
    <source>
        <dbReference type="ARBA" id="ARBA00022490"/>
    </source>
</evidence>
<evidence type="ECO:0000256" key="5">
    <source>
        <dbReference type="ARBA" id="ARBA00022741"/>
    </source>
</evidence>
<dbReference type="SUPFAM" id="SSF82829">
    <property type="entry name" value="MesJ substrate recognition domain-like"/>
    <property type="match status" value="1"/>
</dbReference>
<evidence type="ECO:0000256" key="7">
    <source>
        <dbReference type="ARBA" id="ARBA00048539"/>
    </source>
</evidence>
<dbReference type="HAMAP" id="MF_01161">
    <property type="entry name" value="tRNA_Ile_lys_synt"/>
    <property type="match status" value="1"/>
</dbReference>
<keyword evidence="3 8" id="KW-0436">Ligase</keyword>
<dbReference type="PANTHER" id="PTHR43033:SF1">
    <property type="entry name" value="TRNA(ILE)-LYSIDINE SYNTHASE-RELATED"/>
    <property type="match status" value="1"/>
</dbReference>
<dbReference type="GO" id="GO:0032267">
    <property type="term" value="F:tRNA(Ile)-lysidine synthase activity"/>
    <property type="evidence" value="ECO:0007669"/>
    <property type="project" value="UniProtKB-EC"/>
</dbReference>
<dbReference type="GO" id="GO:0005524">
    <property type="term" value="F:ATP binding"/>
    <property type="evidence" value="ECO:0007669"/>
    <property type="project" value="UniProtKB-UniRule"/>
</dbReference>
<dbReference type="Pfam" id="PF09179">
    <property type="entry name" value="TilS"/>
    <property type="match status" value="1"/>
</dbReference>
<comment type="function">
    <text evidence="8">Ligates lysine onto the cytidine present at position 34 of the AUA codon-specific tRNA(Ile) that contains the anticodon CAU, in an ATP-dependent manner. Cytidine is converted to lysidine, thus changing the amino acid specificity of the tRNA from methionine to isoleucine.</text>
</comment>
<evidence type="ECO:0000256" key="4">
    <source>
        <dbReference type="ARBA" id="ARBA00022694"/>
    </source>
</evidence>
<evidence type="ECO:0000259" key="9">
    <source>
        <dbReference type="SMART" id="SM00977"/>
    </source>
</evidence>
<evidence type="ECO:0000256" key="6">
    <source>
        <dbReference type="ARBA" id="ARBA00022840"/>
    </source>
</evidence>
<dbReference type="Pfam" id="PF11734">
    <property type="entry name" value="TilS_C"/>
    <property type="match status" value="1"/>
</dbReference>
<dbReference type="SMART" id="SM00977">
    <property type="entry name" value="TilS_C"/>
    <property type="match status" value="1"/>
</dbReference>
<dbReference type="Gene3D" id="1.20.59.20">
    <property type="match status" value="1"/>
</dbReference>
<comment type="subcellular location">
    <subcellularLocation>
        <location evidence="1 8">Cytoplasm</location>
    </subcellularLocation>
</comment>
<dbReference type="Gene3D" id="3.40.50.620">
    <property type="entry name" value="HUPs"/>
    <property type="match status" value="1"/>
</dbReference>
<reference evidence="10" key="1">
    <citation type="submission" date="2022-06" db="EMBL/GenBank/DDBJ databases">
        <title>Draft genome sequences of Leminorella grimontii str. JCM5902.</title>
        <authorList>
            <person name="Wakabayashi Y."/>
            <person name="Kojima K."/>
        </authorList>
    </citation>
    <scope>NUCLEOTIDE SEQUENCE</scope>
    <source>
        <strain evidence="10">JCM 5902</strain>
    </source>
</reference>
<comment type="catalytic activity">
    <reaction evidence="7 8">
        <text>cytidine(34) in tRNA(Ile2) + L-lysine + ATP = lysidine(34) in tRNA(Ile2) + AMP + diphosphate + H(+)</text>
        <dbReference type="Rhea" id="RHEA:43744"/>
        <dbReference type="Rhea" id="RHEA-COMP:10625"/>
        <dbReference type="Rhea" id="RHEA-COMP:10670"/>
        <dbReference type="ChEBI" id="CHEBI:15378"/>
        <dbReference type="ChEBI" id="CHEBI:30616"/>
        <dbReference type="ChEBI" id="CHEBI:32551"/>
        <dbReference type="ChEBI" id="CHEBI:33019"/>
        <dbReference type="ChEBI" id="CHEBI:82748"/>
        <dbReference type="ChEBI" id="CHEBI:83665"/>
        <dbReference type="ChEBI" id="CHEBI:456215"/>
        <dbReference type="EC" id="6.3.4.19"/>
    </reaction>
</comment>
<comment type="similarity">
    <text evidence="8">Belongs to the tRNA(Ile)-lysidine synthase family.</text>
</comment>
<dbReference type="NCBIfam" id="TIGR02432">
    <property type="entry name" value="lysidine_TilS_N"/>
    <property type="match status" value="1"/>
</dbReference>
<dbReference type="PANTHER" id="PTHR43033">
    <property type="entry name" value="TRNA(ILE)-LYSIDINE SYNTHASE-RELATED"/>
    <property type="match status" value="1"/>
</dbReference>
<gene>
    <name evidence="8 10" type="primary">tilS</name>
    <name evidence="10" type="ORF">SOASR030_14060</name>
</gene>
<evidence type="ECO:0000256" key="8">
    <source>
        <dbReference type="HAMAP-Rule" id="MF_01161"/>
    </source>
</evidence>
<sequence length="455" mass="50590">MARNDTANTENVLKQLAHALASDARLLVAFSGGVDSTVLLHGLAALKASLRPDFSLRAVYVHHGLSQNADAWADHCRTQCERWNVPLEVVRVSVDGAGAGAGIEAAARDARYRAFAERLAEGETLVTAQHLDDQCETFLLALKRGSGPAGLSAMPERMPFGKGTQARPLLNVSRRDIEGYAAENALTWVDDESNQDARYDRNFLRLNVLPQIDARWPHFTRAVARSAELCAEQESLLDELLAPTLTRLCDADGALDVDGLRTVSAAQRRALLRRWFSLCGAQMPSREQLETLWLEVAQSQEDAQPQLTLSTHQVRRYRQRLYLLPPMNDVSNAVLEWDGKSRLRLPDGLGSLLPAKEGLALRMPRADERLTVRFCAPGGMNLEIVGRPHSRPLKKLWQEFGVPPWLRQRTPLLFYNDTPIAAVGVFTTRDGEAKQGDAVWHVQYDNDLRRVSAPD</sequence>
<organism evidence="10 11">
    <name type="scientific">Leminorella grimontii</name>
    <dbReference type="NCBI Taxonomy" id="82981"/>
    <lineage>
        <taxon>Bacteria</taxon>
        <taxon>Pseudomonadati</taxon>
        <taxon>Pseudomonadota</taxon>
        <taxon>Gammaproteobacteria</taxon>
        <taxon>Enterobacterales</taxon>
        <taxon>Budviciaceae</taxon>
        <taxon>Leminorella</taxon>
    </lineage>
</organism>
<comment type="domain">
    <text evidence="8">The N-terminal region contains the highly conserved SGGXDS motif, predicted to be a P-loop motif involved in ATP binding.</text>
</comment>
<keyword evidence="11" id="KW-1185">Reference proteome</keyword>
<dbReference type="InterPro" id="IPR012094">
    <property type="entry name" value="tRNA_Ile_lys_synt"/>
</dbReference>
<dbReference type="AlphaFoldDB" id="A0AAV5N2E5"/>
<dbReference type="NCBIfam" id="NF007942">
    <property type="entry name" value="PRK10660.1"/>
    <property type="match status" value="1"/>
</dbReference>
<dbReference type="SUPFAM" id="SSF52402">
    <property type="entry name" value="Adenine nucleotide alpha hydrolases-like"/>
    <property type="match status" value="1"/>
</dbReference>
<feature type="binding site" evidence="8">
    <location>
        <begin position="31"/>
        <end position="36"/>
    </location>
    <ligand>
        <name>ATP</name>
        <dbReference type="ChEBI" id="CHEBI:30616"/>
    </ligand>
</feature>
<dbReference type="InterPro" id="IPR012796">
    <property type="entry name" value="Lysidine-tRNA-synth_C"/>
</dbReference>
<comment type="caution">
    <text evidence="10">The sequence shown here is derived from an EMBL/GenBank/DDBJ whole genome shotgun (WGS) entry which is preliminary data.</text>
</comment>
<keyword evidence="4 8" id="KW-0819">tRNA processing</keyword>
<dbReference type="GO" id="GO:0006400">
    <property type="term" value="P:tRNA modification"/>
    <property type="evidence" value="ECO:0007669"/>
    <property type="project" value="UniProtKB-UniRule"/>
</dbReference>
<dbReference type="SUPFAM" id="SSF56037">
    <property type="entry name" value="PheT/TilS domain"/>
    <property type="match status" value="1"/>
</dbReference>
<dbReference type="InterPro" id="IPR015262">
    <property type="entry name" value="tRNA_Ile_lys_synt_subst-bd"/>
</dbReference>
<dbReference type="InterPro" id="IPR014729">
    <property type="entry name" value="Rossmann-like_a/b/a_fold"/>
</dbReference>
<protein>
    <recommendedName>
        <fullName evidence="8">tRNA(Ile)-lysidine synthase</fullName>
        <ecNumber evidence="8">6.3.4.19</ecNumber>
    </recommendedName>
    <alternativeName>
        <fullName evidence="8">tRNA(Ile)-2-lysyl-cytidine synthase</fullName>
    </alternativeName>
    <alternativeName>
        <fullName evidence="8">tRNA(Ile)-lysidine synthetase</fullName>
    </alternativeName>
</protein>
<dbReference type="InterPro" id="IPR012795">
    <property type="entry name" value="tRNA_Ile_lys_synt_N"/>
</dbReference>
<dbReference type="RefSeq" id="WP_036023623.1">
    <property type="nucleotide sequence ID" value="NZ_BRLH01000002.1"/>
</dbReference>
<evidence type="ECO:0000313" key="10">
    <source>
        <dbReference type="EMBL" id="GKX55294.1"/>
    </source>
</evidence>
<evidence type="ECO:0000256" key="3">
    <source>
        <dbReference type="ARBA" id="ARBA00022598"/>
    </source>
</evidence>
<feature type="domain" description="Lysidine-tRNA(Ile) synthetase C-terminal" evidence="9">
    <location>
        <begin position="370"/>
        <end position="444"/>
    </location>
</feature>
<dbReference type="InterPro" id="IPR011063">
    <property type="entry name" value="TilS/TtcA_N"/>
</dbReference>
<keyword evidence="2 8" id="KW-0963">Cytoplasm</keyword>
<dbReference type="Pfam" id="PF01171">
    <property type="entry name" value="ATP_bind_3"/>
    <property type="match status" value="1"/>
</dbReference>
<evidence type="ECO:0000256" key="1">
    <source>
        <dbReference type="ARBA" id="ARBA00004496"/>
    </source>
</evidence>
<keyword evidence="5 8" id="KW-0547">Nucleotide-binding</keyword>
<proteinExistence type="inferred from homology"/>
<name>A0AAV5N2E5_9GAMM</name>
<dbReference type="EC" id="6.3.4.19" evidence="8"/>
<dbReference type="EMBL" id="BRLH01000002">
    <property type="protein sequence ID" value="GKX55294.1"/>
    <property type="molecule type" value="Genomic_DNA"/>
</dbReference>
<dbReference type="GO" id="GO:0005737">
    <property type="term" value="C:cytoplasm"/>
    <property type="evidence" value="ECO:0007669"/>
    <property type="project" value="UniProtKB-SubCell"/>
</dbReference>
<dbReference type="CDD" id="cd01992">
    <property type="entry name" value="TilS_N"/>
    <property type="match status" value="1"/>
</dbReference>
<dbReference type="Proteomes" id="UP001058124">
    <property type="component" value="Unassembled WGS sequence"/>
</dbReference>
<keyword evidence="6 8" id="KW-0067">ATP-binding</keyword>
<accession>A0AAV5N2E5</accession>
<evidence type="ECO:0000313" key="11">
    <source>
        <dbReference type="Proteomes" id="UP001058124"/>
    </source>
</evidence>
<dbReference type="NCBIfam" id="TIGR02433">
    <property type="entry name" value="lysidine_TilS_C"/>
    <property type="match status" value="1"/>
</dbReference>